<keyword evidence="2" id="KW-0805">Transcription regulation</keyword>
<keyword evidence="8" id="KW-1185">Reference proteome</keyword>
<dbReference type="InterPro" id="IPR004111">
    <property type="entry name" value="Repressor_TetR_C"/>
</dbReference>
<proteinExistence type="predicted"/>
<reference evidence="7 8" key="1">
    <citation type="submission" date="2019-06" db="EMBL/GenBank/DDBJ databases">
        <title>Sequencing the genomes of 1000 actinobacteria strains.</title>
        <authorList>
            <person name="Klenk H.-P."/>
        </authorList>
    </citation>
    <scope>NUCLEOTIDE SEQUENCE [LARGE SCALE GENOMIC DNA]</scope>
    <source>
        <strain evidence="7 8">DSM 102200</strain>
    </source>
</reference>
<evidence type="ECO:0000256" key="2">
    <source>
        <dbReference type="ARBA" id="ARBA00023015"/>
    </source>
</evidence>
<dbReference type="PRINTS" id="PR00455">
    <property type="entry name" value="HTHTETR"/>
</dbReference>
<dbReference type="SUPFAM" id="SSF46689">
    <property type="entry name" value="Homeodomain-like"/>
    <property type="match status" value="1"/>
</dbReference>
<evidence type="ECO:0000256" key="3">
    <source>
        <dbReference type="ARBA" id="ARBA00023125"/>
    </source>
</evidence>
<accession>A0A543CLF0</accession>
<dbReference type="InterPro" id="IPR050109">
    <property type="entry name" value="HTH-type_TetR-like_transc_reg"/>
</dbReference>
<keyword evidence="4" id="KW-0804">Transcription</keyword>
<dbReference type="RefSeq" id="WP_185792267.1">
    <property type="nucleotide sequence ID" value="NZ_VFOZ01000001.1"/>
</dbReference>
<feature type="DNA-binding region" description="H-T-H motif" evidence="5">
    <location>
        <begin position="32"/>
        <end position="51"/>
    </location>
</feature>
<name>A0A543CLF0_9ACTN</name>
<dbReference type="PANTHER" id="PTHR30055">
    <property type="entry name" value="HTH-TYPE TRANSCRIPTIONAL REGULATOR RUTR"/>
    <property type="match status" value="1"/>
</dbReference>
<keyword evidence="1" id="KW-0678">Repressor</keyword>
<dbReference type="Pfam" id="PF00440">
    <property type="entry name" value="TetR_N"/>
    <property type="match status" value="1"/>
</dbReference>
<dbReference type="GO" id="GO:0003700">
    <property type="term" value="F:DNA-binding transcription factor activity"/>
    <property type="evidence" value="ECO:0007669"/>
    <property type="project" value="TreeGrafter"/>
</dbReference>
<evidence type="ECO:0000313" key="7">
    <source>
        <dbReference type="EMBL" id="TQL97938.1"/>
    </source>
</evidence>
<evidence type="ECO:0000256" key="4">
    <source>
        <dbReference type="ARBA" id="ARBA00023163"/>
    </source>
</evidence>
<dbReference type="InterPro" id="IPR036271">
    <property type="entry name" value="Tet_transcr_reg_TetR-rel_C_sf"/>
</dbReference>
<dbReference type="EMBL" id="VFOZ01000001">
    <property type="protein sequence ID" value="TQL97938.1"/>
    <property type="molecule type" value="Genomic_DNA"/>
</dbReference>
<keyword evidence="3 5" id="KW-0238">DNA-binding</keyword>
<dbReference type="Proteomes" id="UP000316096">
    <property type="component" value="Unassembled WGS sequence"/>
</dbReference>
<organism evidence="7 8">
    <name type="scientific">Actinoallomurus bryophytorum</name>
    <dbReference type="NCBI Taxonomy" id="1490222"/>
    <lineage>
        <taxon>Bacteria</taxon>
        <taxon>Bacillati</taxon>
        <taxon>Actinomycetota</taxon>
        <taxon>Actinomycetes</taxon>
        <taxon>Streptosporangiales</taxon>
        <taxon>Thermomonosporaceae</taxon>
        <taxon>Actinoallomurus</taxon>
    </lineage>
</organism>
<dbReference type="PANTHER" id="PTHR30055:SF151">
    <property type="entry name" value="TRANSCRIPTIONAL REGULATORY PROTEIN"/>
    <property type="match status" value="1"/>
</dbReference>
<dbReference type="InterPro" id="IPR009057">
    <property type="entry name" value="Homeodomain-like_sf"/>
</dbReference>
<protein>
    <submittedName>
        <fullName evidence="7">TetR family transcriptional regulator</fullName>
    </submittedName>
</protein>
<dbReference type="InterPro" id="IPR001647">
    <property type="entry name" value="HTH_TetR"/>
</dbReference>
<dbReference type="PROSITE" id="PS50977">
    <property type="entry name" value="HTH_TETR_2"/>
    <property type="match status" value="1"/>
</dbReference>
<dbReference type="Gene3D" id="1.10.357.10">
    <property type="entry name" value="Tetracycline Repressor, domain 2"/>
    <property type="match status" value="1"/>
</dbReference>
<dbReference type="SUPFAM" id="SSF48498">
    <property type="entry name" value="Tetracyclin repressor-like, C-terminal domain"/>
    <property type="match status" value="1"/>
</dbReference>
<dbReference type="Pfam" id="PF02909">
    <property type="entry name" value="TetR_C_1"/>
    <property type="match status" value="1"/>
</dbReference>
<dbReference type="PRINTS" id="PR00400">
    <property type="entry name" value="TETREPRESSOR"/>
</dbReference>
<dbReference type="InterPro" id="IPR003012">
    <property type="entry name" value="Tet_transcr_reg_TetR"/>
</dbReference>
<gene>
    <name evidence="7" type="ORF">FB559_3549</name>
</gene>
<feature type="domain" description="HTH tetR-type" evidence="6">
    <location>
        <begin position="9"/>
        <end position="69"/>
    </location>
</feature>
<dbReference type="AlphaFoldDB" id="A0A543CLF0"/>
<sequence>MATTEERTRLSRETVVDGALALTDAEGLEGLTIRRLAQHLSVTPMALYWHFKNKEELLDAVADRLWSLIDTETDQALPWSERLRALMTAMVDVLRAHPQAAGLLFTTQPYAATNCFGIMEVALGIFAEAGFSPAEGAALCRHGLRTTTTLAIGDPGLTPRHTEDEAAEFIRHKRIALETLPLNRYPHLVGAAGPLTEVEHPEASFAFGIELFVAGVEALAARHRE</sequence>
<dbReference type="GO" id="GO:0045892">
    <property type="term" value="P:negative regulation of DNA-templated transcription"/>
    <property type="evidence" value="ECO:0007669"/>
    <property type="project" value="InterPro"/>
</dbReference>
<evidence type="ECO:0000256" key="1">
    <source>
        <dbReference type="ARBA" id="ARBA00022491"/>
    </source>
</evidence>
<dbReference type="GO" id="GO:0000976">
    <property type="term" value="F:transcription cis-regulatory region binding"/>
    <property type="evidence" value="ECO:0007669"/>
    <property type="project" value="TreeGrafter"/>
</dbReference>
<evidence type="ECO:0000256" key="5">
    <source>
        <dbReference type="PROSITE-ProRule" id="PRU00335"/>
    </source>
</evidence>
<comment type="caution">
    <text evidence="7">The sequence shown here is derived from an EMBL/GenBank/DDBJ whole genome shotgun (WGS) entry which is preliminary data.</text>
</comment>
<evidence type="ECO:0000313" key="8">
    <source>
        <dbReference type="Proteomes" id="UP000316096"/>
    </source>
</evidence>
<evidence type="ECO:0000259" key="6">
    <source>
        <dbReference type="PROSITE" id="PS50977"/>
    </source>
</evidence>
<dbReference type="GO" id="GO:0046677">
    <property type="term" value="P:response to antibiotic"/>
    <property type="evidence" value="ECO:0007669"/>
    <property type="project" value="InterPro"/>
</dbReference>